<dbReference type="EMBL" id="JBHRZI010000052">
    <property type="protein sequence ID" value="MFC3898427.1"/>
    <property type="molecule type" value="Genomic_DNA"/>
</dbReference>
<dbReference type="InterPro" id="IPR054545">
    <property type="entry name" value="ApeI-like"/>
</dbReference>
<sequence length="107" mass="11583">MDGRWSAVLELGVSPREPVFAGHFPGLPVFPGVCLVECVHLAVRQVVPDSPAGLVAVHSVRFQSPVFPHDVITISLRWDQHVCEARVGTDRGPAAVVRIGLGERRTV</sequence>
<dbReference type="EC" id="4.2.1.-" evidence="2"/>
<evidence type="ECO:0000259" key="1">
    <source>
        <dbReference type="Pfam" id="PF22818"/>
    </source>
</evidence>
<keyword evidence="3" id="KW-1185">Reference proteome</keyword>
<comment type="caution">
    <text evidence="2">The sequence shown here is derived from an EMBL/GenBank/DDBJ whole genome shotgun (WGS) entry which is preliminary data.</text>
</comment>
<dbReference type="GO" id="GO:0016829">
    <property type="term" value="F:lyase activity"/>
    <property type="evidence" value="ECO:0007669"/>
    <property type="project" value="UniProtKB-KW"/>
</dbReference>
<gene>
    <name evidence="2" type="ORF">ACFOWZ_43765</name>
</gene>
<dbReference type="SUPFAM" id="SSF54637">
    <property type="entry name" value="Thioesterase/thiol ester dehydrase-isomerase"/>
    <property type="match status" value="1"/>
</dbReference>
<feature type="domain" description="ApeI dehydratase-like" evidence="1">
    <location>
        <begin position="6"/>
        <end position="81"/>
    </location>
</feature>
<accession>A0ABV8C8J0</accession>
<protein>
    <submittedName>
        <fullName evidence="2">3-hydroxyacyl-ACP dehydratase FabZ family protein</fullName>
        <ecNumber evidence="2">4.2.1.-</ecNumber>
    </submittedName>
</protein>
<reference evidence="3" key="1">
    <citation type="journal article" date="2019" name="Int. J. Syst. Evol. Microbiol.">
        <title>The Global Catalogue of Microorganisms (GCM) 10K type strain sequencing project: providing services to taxonomists for standard genome sequencing and annotation.</title>
        <authorList>
            <consortium name="The Broad Institute Genomics Platform"/>
            <consortium name="The Broad Institute Genome Sequencing Center for Infectious Disease"/>
            <person name="Wu L."/>
            <person name="Ma J."/>
        </authorList>
    </citation>
    <scope>NUCLEOTIDE SEQUENCE [LARGE SCALE GENOMIC DNA]</scope>
    <source>
        <strain evidence="3">CGMCC 4.7405</strain>
    </source>
</reference>
<evidence type="ECO:0000313" key="3">
    <source>
        <dbReference type="Proteomes" id="UP001595690"/>
    </source>
</evidence>
<evidence type="ECO:0000313" key="2">
    <source>
        <dbReference type="EMBL" id="MFC3898427.1"/>
    </source>
</evidence>
<name>A0ABV8C8J0_9PSEU</name>
<dbReference type="Gene3D" id="3.10.129.10">
    <property type="entry name" value="Hotdog Thioesterase"/>
    <property type="match status" value="1"/>
</dbReference>
<dbReference type="Proteomes" id="UP001595690">
    <property type="component" value="Unassembled WGS sequence"/>
</dbReference>
<organism evidence="2 3">
    <name type="scientific">Lentzea rhizosphaerae</name>
    <dbReference type="NCBI Taxonomy" id="2041025"/>
    <lineage>
        <taxon>Bacteria</taxon>
        <taxon>Bacillati</taxon>
        <taxon>Actinomycetota</taxon>
        <taxon>Actinomycetes</taxon>
        <taxon>Pseudonocardiales</taxon>
        <taxon>Pseudonocardiaceae</taxon>
        <taxon>Lentzea</taxon>
    </lineage>
</organism>
<dbReference type="Pfam" id="PF22818">
    <property type="entry name" value="ApeI-like"/>
    <property type="match status" value="1"/>
</dbReference>
<keyword evidence="2" id="KW-0456">Lyase</keyword>
<dbReference type="InterPro" id="IPR029069">
    <property type="entry name" value="HotDog_dom_sf"/>
</dbReference>
<proteinExistence type="predicted"/>